<dbReference type="HOGENOM" id="CLU_2086499_0_0_1"/>
<organism evidence="2 3">
    <name type="scientific">Trichophyton interdigitale (strain MR816)</name>
    <dbReference type="NCBI Taxonomy" id="1215338"/>
    <lineage>
        <taxon>Eukaryota</taxon>
        <taxon>Fungi</taxon>
        <taxon>Dikarya</taxon>
        <taxon>Ascomycota</taxon>
        <taxon>Pezizomycotina</taxon>
        <taxon>Eurotiomycetes</taxon>
        <taxon>Eurotiomycetidae</taxon>
        <taxon>Onygenales</taxon>
        <taxon>Arthrodermataceae</taxon>
        <taxon>Trichophyton</taxon>
    </lineage>
</organism>
<protein>
    <submittedName>
        <fullName evidence="2">Uncharacterized protein</fullName>
    </submittedName>
</protein>
<evidence type="ECO:0000313" key="2">
    <source>
        <dbReference type="EMBL" id="KDB25971.1"/>
    </source>
</evidence>
<keyword evidence="1" id="KW-1133">Transmembrane helix</keyword>
<feature type="transmembrane region" description="Helical" evidence="1">
    <location>
        <begin position="69"/>
        <end position="88"/>
    </location>
</feature>
<comment type="caution">
    <text evidence="2">The sequence shown here is derived from an EMBL/GenBank/DDBJ whole genome shotgun (WGS) entry which is preliminary data.</text>
</comment>
<dbReference type="AlphaFoldDB" id="A0A059JDJ7"/>
<dbReference type="Proteomes" id="UP000024533">
    <property type="component" value="Unassembled WGS sequence"/>
</dbReference>
<dbReference type="EMBL" id="AOKY01000164">
    <property type="protein sequence ID" value="KDB25971.1"/>
    <property type="molecule type" value="Genomic_DNA"/>
</dbReference>
<keyword evidence="1" id="KW-0472">Membrane</keyword>
<gene>
    <name evidence="2" type="ORF">H109_02172</name>
</gene>
<name>A0A059JDJ7_TRIIM</name>
<evidence type="ECO:0000256" key="1">
    <source>
        <dbReference type="SAM" id="Phobius"/>
    </source>
</evidence>
<keyword evidence="3" id="KW-1185">Reference proteome</keyword>
<evidence type="ECO:0000313" key="3">
    <source>
        <dbReference type="Proteomes" id="UP000024533"/>
    </source>
</evidence>
<keyword evidence="1" id="KW-0812">Transmembrane</keyword>
<reference evidence="2 3" key="1">
    <citation type="submission" date="2014-02" db="EMBL/GenBank/DDBJ databases">
        <title>The Genome Sequence of Trichophyton interdigitale MR816.</title>
        <authorList>
            <consortium name="The Broad Institute Genomics Platform"/>
            <person name="Cuomo C.A."/>
            <person name="White T.C."/>
            <person name="Graser Y."/>
            <person name="Martinez-Rossi N."/>
            <person name="Heitman J."/>
            <person name="Young S.K."/>
            <person name="Zeng Q."/>
            <person name="Gargeya S."/>
            <person name="Abouelleil A."/>
            <person name="Alvarado L."/>
            <person name="Chapman S.B."/>
            <person name="Gainer-Dewar J."/>
            <person name="Goldberg J."/>
            <person name="Griggs A."/>
            <person name="Gujja S."/>
            <person name="Hansen M."/>
            <person name="Howarth C."/>
            <person name="Imamovic A."/>
            <person name="Larimer J."/>
            <person name="Martinez D."/>
            <person name="Murphy C."/>
            <person name="Pearson M.D."/>
            <person name="Persinoti G."/>
            <person name="Poon T."/>
            <person name="Priest M."/>
            <person name="Roberts A.D."/>
            <person name="Saif S."/>
            <person name="Shea T.D."/>
            <person name="Sykes S.N."/>
            <person name="Wortman J."/>
            <person name="Nusbaum C."/>
            <person name="Birren B."/>
        </authorList>
    </citation>
    <scope>NUCLEOTIDE SEQUENCE [LARGE SCALE GENOMIC DNA]</scope>
    <source>
        <strain evidence="2 3">MR816</strain>
    </source>
</reference>
<proteinExistence type="predicted"/>
<sequence length="117" mass="13635">MGEVCDAWVVGHSRMGIPKSHVDAKITTLLNYFKRDAALDRIQLLIVMYVITGGRVHRPPHKIVSQHKLVCFIFFFFYFLFSADNIRFPETENESERRPYHIGCNTARESIPFMLCK</sequence>
<accession>A0A059JDJ7</accession>